<dbReference type="InterPro" id="IPR052358">
    <property type="entry name" value="Aro_Compnd_Degr_Hydrolases"/>
</dbReference>
<dbReference type="RefSeq" id="WP_171161245.1">
    <property type="nucleotide sequence ID" value="NZ_CP053073.1"/>
</dbReference>
<dbReference type="GO" id="GO:0016787">
    <property type="term" value="F:hydrolase activity"/>
    <property type="evidence" value="ECO:0007669"/>
    <property type="project" value="InterPro"/>
</dbReference>
<dbReference type="InterPro" id="IPR006680">
    <property type="entry name" value="Amidohydro-rel"/>
</dbReference>
<evidence type="ECO:0000313" key="2">
    <source>
        <dbReference type="EMBL" id="QJR14500.1"/>
    </source>
</evidence>
<proteinExistence type="predicted"/>
<gene>
    <name evidence="2" type="ORF">DSM104440_01301</name>
</gene>
<dbReference type="PANTHER" id="PTHR35563:SF2">
    <property type="entry name" value="BARREL METAL-DEPENDENT HYDROLASE, PUTATIVE (AFU_ORTHOLOGUE AFUA_1G16240)-RELATED"/>
    <property type="match status" value="1"/>
</dbReference>
<reference evidence="2 3" key="1">
    <citation type="submission" date="2020-04" db="EMBL/GenBank/DDBJ databases">
        <title>Usitatibacter rugosus gen. nov., sp. nov. and Usitatibacter palustris sp. nov., novel members of Usitatibacteraceae fam. nov. within the order Nitrosomonadales isolated from soil.</title>
        <authorList>
            <person name="Huber K.J."/>
            <person name="Neumann-Schaal M."/>
            <person name="Geppert A."/>
            <person name="Luckner M."/>
            <person name="Wanner G."/>
            <person name="Overmann J."/>
        </authorList>
    </citation>
    <scope>NUCLEOTIDE SEQUENCE [LARGE SCALE GENOMIC DNA]</scope>
    <source>
        <strain evidence="2 3">Swamp67</strain>
    </source>
</reference>
<dbReference type="EMBL" id="CP053073">
    <property type="protein sequence ID" value="QJR14500.1"/>
    <property type="molecule type" value="Genomic_DNA"/>
</dbReference>
<dbReference type="SUPFAM" id="SSF51556">
    <property type="entry name" value="Metallo-dependent hydrolases"/>
    <property type="match status" value="1"/>
</dbReference>
<protein>
    <submittedName>
        <fullName evidence="2">D-galactarolactone isomerase</fullName>
        <ecNumber evidence="2">5.4.1.4</ecNumber>
    </submittedName>
</protein>
<dbReference type="Pfam" id="PF04909">
    <property type="entry name" value="Amidohydro_2"/>
    <property type="match status" value="1"/>
</dbReference>
<dbReference type="InParanoid" id="A0A6M4H4S9"/>
<name>A0A6M4H4S9_9PROT</name>
<dbReference type="Gene3D" id="3.20.20.140">
    <property type="entry name" value="Metal-dependent hydrolases"/>
    <property type="match status" value="1"/>
</dbReference>
<evidence type="ECO:0000259" key="1">
    <source>
        <dbReference type="Pfam" id="PF04909"/>
    </source>
</evidence>
<organism evidence="2 3">
    <name type="scientific">Usitatibacter palustris</name>
    <dbReference type="NCBI Taxonomy" id="2732487"/>
    <lineage>
        <taxon>Bacteria</taxon>
        <taxon>Pseudomonadati</taxon>
        <taxon>Pseudomonadota</taxon>
        <taxon>Betaproteobacteria</taxon>
        <taxon>Nitrosomonadales</taxon>
        <taxon>Usitatibacteraceae</taxon>
        <taxon>Usitatibacter</taxon>
    </lineage>
</organism>
<dbReference type="AlphaFoldDB" id="A0A6M4H4S9"/>
<evidence type="ECO:0000313" key="3">
    <source>
        <dbReference type="Proteomes" id="UP000503096"/>
    </source>
</evidence>
<feature type="domain" description="Amidohydrolase-related" evidence="1">
    <location>
        <begin position="12"/>
        <end position="272"/>
    </location>
</feature>
<dbReference type="InterPro" id="IPR032466">
    <property type="entry name" value="Metal_Hydrolase"/>
</dbReference>
<dbReference type="KEGG" id="upl:DSM104440_01301"/>
<keyword evidence="3" id="KW-1185">Reference proteome</keyword>
<dbReference type="Proteomes" id="UP000503096">
    <property type="component" value="Chromosome"/>
</dbReference>
<accession>A0A6M4H4S9</accession>
<sequence length="272" mass="30212">MKPRLAAPPGACDTHIHIFDRRYKTAPTAFFQPPHRPLEDYLAMHRELGLSRVIVVQTSVYGFDNGCVLESMAAIGAAARGVVVVPVDVDEAELDHLTKLGVRGVRFFMLKGGVLPWEALEPLAAKVRPFGWHVQLQLDGRDLPQYEKRLAALPVDLVIDHVGKFLEPVPPTDPAFKCLLRLLDGGRCSVKLAAPYETSKSGPPHFEDVGVLARELVRTHPERCLWASNWPHPNRPENPSNAAMLDLLLEWADDDATRKAILVDNPARVYGF</sequence>
<keyword evidence="2" id="KW-0413">Isomerase</keyword>
<dbReference type="PANTHER" id="PTHR35563">
    <property type="entry name" value="BARREL METAL-DEPENDENT HYDROLASE, PUTATIVE (AFU_ORTHOLOGUE AFUA_1G16240)-RELATED"/>
    <property type="match status" value="1"/>
</dbReference>
<dbReference type="GO" id="GO:0016853">
    <property type="term" value="F:isomerase activity"/>
    <property type="evidence" value="ECO:0007669"/>
    <property type="project" value="UniProtKB-KW"/>
</dbReference>
<dbReference type="EC" id="5.4.1.4" evidence="2"/>